<dbReference type="EMBL" id="BRXW01000321">
    <property type="protein sequence ID" value="GMI18153.1"/>
    <property type="molecule type" value="Genomic_DNA"/>
</dbReference>
<name>A0A9W7KZY6_9STRA</name>
<dbReference type="Proteomes" id="UP001165122">
    <property type="component" value="Unassembled WGS sequence"/>
</dbReference>
<keyword evidence="1" id="KW-0175">Coiled coil</keyword>
<accession>A0A9W7KZY6</accession>
<proteinExistence type="predicted"/>
<evidence type="ECO:0000256" key="2">
    <source>
        <dbReference type="SAM" id="SignalP"/>
    </source>
</evidence>
<reference evidence="4" key="1">
    <citation type="journal article" date="2023" name="Commun. Biol.">
        <title>Genome analysis of Parmales, the sister group of diatoms, reveals the evolutionary specialization of diatoms from phago-mixotrophs to photoautotrophs.</title>
        <authorList>
            <person name="Ban H."/>
            <person name="Sato S."/>
            <person name="Yoshikawa S."/>
            <person name="Yamada K."/>
            <person name="Nakamura Y."/>
            <person name="Ichinomiya M."/>
            <person name="Sato N."/>
            <person name="Blanc-Mathieu R."/>
            <person name="Endo H."/>
            <person name="Kuwata A."/>
            <person name="Ogata H."/>
        </authorList>
    </citation>
    <scope>NUCLEOTIDE SEQUENCE [LARGE SCALE GENOMIC DNA]</scope>
    <source>
        <strain evidence="4">NIES 3700</strain>
    </source>
</reference>
<dbReference type="OrthoDB" id="45231at2759"/>
<feature type="coiled-coil region" evidence="1">
    <location>
        <begin position="132"/>
        <end position="159"/>
    </location>
</feature>
<keyword evidence="2" id="KW-0732">Signal</keyword>
<dbReference type="AlphaFoldDB" id="A0A9W7KZY6"/>
<evidence type="ECO:0000313" key="4">
    <source>
        <dbReference type="Proteomes" id="UP001165122"/>
    </source>
</evidence>
<organism evidence="3 4">
    <name type="scientific">Triparma laevis f. longispina</name>
    <dbReference type="NCBI Taxonomy" id="1714387"/>
    <lineage>
        <taxon>Eukaryota</taxon>
        <taxon>Sar</taxon>
        <taxon>Stramenopiles</taxon>
        <taxon>Ochrophyta</taxon>
        <taxon>Bolidophyceae</taxon>
        <taxon>Parmales</taxon>
        <taxon>Triparmaceae</taxon>
        <taxon>Triparma</taxon>
    </lineage>
</organism>
<sequence length="159" mass="17994">MKWFLLLLLLPYCTSFLPPPPSAPSRRSSPSLSELRLSPPTSLNELRQYVPLIVCTGVIIDILAGQPLLKLITSSINPSNLENENNASSKTSKYVDPSIPRIDVDSITKQALDQAEGIKGMKEWYDARKGSKEIVVDKKAEIERQIEEFDRRQKEREKK</sequence>
<evidence type="ECO:0000313" key="3">
    <source>
        <dbReference type="EMBL" id="GMI18153.1"/>
    </source>
</evidence>
<comment type="caution">
    <text evidence="3">The sequence shown here is derived from an EMBL/GenBank/DDBJ whole genome shotgun (WGS) entry which is preliminary data.</text>
</comment>
<keyword evidence="4" id="KW-1185">Reference proteome</keyword>
<gene>
    <name evidence="3" type="ORF">TrLO_g4621</name>
</gene>
<protein>
    <submittedName>
        <fullName evidence="3">Uncharacterized protein</fullName>
    </submittedName>
</protein>
<feature type="signal peptide" evidence="2">
    <location>
        <begin position="1"/>
        <end position="15"/>
    </location>
</feature>
<evidence type="ECO:0000256" key="1">
    <source>
        <dbReference type="SAM" id="Coils"/>
    </source>
</evidence>
<feature type="chain" id="PRO_5040880059" evidence="2">
    <location>
        <begin position="16"/>
        <end position="159"/>
    </location>
</feature>